<gene>
    <name evidence="3" type="ORF">Phou_016840</name>
</gene>
<protein>
    <recommendedName>
        <fullName evidence="2">ABM domain-containing protein</fullName>
    </recommendedName>
</protein>
<dbReference type="InterPro" id="IPR011008">
    <property type="entry name" value="Dimeric_a/b-barrel"/>
</dbReference>
<evidence type="ECO:0000256" key="1">
    <source>
        <dbReference type="SAM" id="MobiDB-lite"/>
    </source>
</evidence>
<dbReference type="AlphaFoldDB" id="A0A6V8K1D3"/>
<dbReference type="Gene3D" id="3.30.70.100">
    <property type="match status" value="1"/>
</dbReference>
<comment type="caution">
    <text evidence="3">The sequence shown here is derived from an EMBL/GenBank/DDBJ whole genome shotgun (WGS) entry which is preliminary data.</text>
</comment>
<dbReference type="PROSITE" id="PS51725">
    <property type="entry name" value="ABM"/>
    <property type="match status" value="1"/>
</dbReference>
<evidence type="ECO:0000259" key="2">
    <source>
        <dbReference type="PROSITE" id="PS51725"/>
    </source>
</evidence>
<name>A0A6V8K1D3_9ACTN</name>
<evidence type="ECO:0000313" key="3">
    <source>
        <dbReference type="EMBL" id="GFJ77504.1"/>
    </source>
</evidence>
<organism evidence="3 4">
    <name type="scientific">Phytohabitans houttuyneae</name>
    <dbReference type="NCBI Taxonomy" id="1076126"/>
    <lineage>
        <taxon>Bacteria</taxon>
        <taxon>Bacillati</taxon>
        <taxon>Actinomycetota</taxon>
        <taxon>Actinomycetes</taxon>
        <taxon>Micromonosporales</taxon>
        <taxon>Micromonosporaceae</taxon>
    </lineage>
</organism>
<dbReference type="Pfam" id="PF03992">
    <property type="entry name" value="ABM"/>
    <property type="match status" value="1"/>
</dbReference>
<proteinExistence type="predicted"/>
<keyword evidence="4" id="KW-1185">Reference proteome</keyword>
<feature type="region of interest" description="Disordered" evidence="1">
    <location>
        <begin position="101"/>
        <end position="139"/>
    </location>
</feature>
<dbReference type="InterPro" id="IPR007138">
    <property type="entry name" value="ABM_dom"/>
</dbReference>
<feature type="compositionally biased region" description="Polar residues" evidence="1">
    <location>
        <begin position="107"/>
        <end position="128"/>
    </location>
</feature>
<reference evidence="3 4" key="2">
    <citation type="submission" date="2020-03" db="EMBL/GenBank/DDBJ databases">
        <authorList>
            <person name="Ichikawa N."/>
            <person name="Kimura A."/>
            <person name="Kitahashi Y."/>
            <person name="Uohara A."/>
        </authorList>
    </citation>
    <scope>NUCLEOTIDE SEQUENCE [LARGE SCALE GENOMIC DNA]</scope>
    <source>
        <strain evidence="3 4">NBRC 108639</strain>
    </source>
</reference>
<dbReference type="RefSeq" id="WP_173054937.1">
    <property type="nucleotide sequence ID" value="NZ_BAABGO010000024.1"/>
</dbReference>
<dbReference type="SUPFAM" id="SSF54909">
    <property type="entry name" value="Dimeric alpha+beta barrel"/>
    <property type="match status" value="1"/>
</dbReference>
<sequence length="139" mass="14875">MIVYRVEVVVRPAELPRARLMFAAVVEQSRQLPGVHHFDILQDPANECRFVSVEVFEDQAAVDRQAELPVVAEVLAAFDGLLVDRPRGAIFHVSATQPWPATATTAGSAGQSPHATAASPAQTLTDATQADHLRPDGAA</sequence>
<evidence type="ECO:0000313" key="4">
    <source>
        <dbReference type="Proteomes" id="UP000482800"/>
    </source>
</evidence>
<dbReference type="EMBL" id="BLPF01000001">
    <property type="protein sequence ID" value="GFJ77504.1"/>
    <property type="molecule type" value="Genomic_DNA"/>
</dbReference>
<accession>A0A6V8K1D3</accession>
<feature type="domain" description="ABM" evidence="2">
    <location>
        <begin position="2"/>
        <end position="90"/>
    </location>
</feature>
<reference evidence="3 4" key="1">
    <citation type="submission" date="2020-03" db="EMBL/GenBank/DDBJ databases">
        <title>Whole genome shotgun sequence of Phytohabitans houttuyneae NBRC 108639.</title>
        <authorList>
            <person name="Komaki H."/>
            <person name="Tamura T."/>
        </authorList>
    </citation>
    <scope>NUCLEOTIDE SEQUENCE [LARGE SCALE GENOMIC DNA]</scope>
    <source>
        <strain evidence="3 4">NBRC 108639</strain>
    </source>
</reference>
<dbReference type="Proteomes" id="UP000482800">
    <property type="component" value="Unassembled WGS sequence"/>
</dbReference>
<feature type="compositionally biased region" description="Basic and acidic residues" evidence="1">
    <location>
        <begin position="129"/>
        <end position="139"/>
    </location>
</feature>